<name>A0A1D7TI87_9BACT</name>
<dbReference type="AlphaFoldDB" id="A0A1D7TI87"/>
<sequence length="315" mass="34720">MRCFFIISLCASVLLSAELSPRSIIEATGNVQHIALVEGKIIAGTSAGTLEIFKMDDASKLSHTVFPKIKDFTGDEVAPKLFSVDMLDKTLLAVVQASNGARELYLVEEGKPKVLIDAHANLFISKAKFVDKNRILVALLSNELLLWDVKEKKEIYRVQPSSSHFSDFALNETKTMVASSSESGEITLFDVLSGKVIKVLKGGNVDNVYKVDFKKDAILCAGQDRRGIIYDLKNGAYERYDGSFLIYAGALSPSLHLGAFAFNEQNDIVLFNLATKSKIHTLKGQKSTLNTIVFASDKELVSSSDDQFIMIWRLP</sequence>
<dbReference type="PATRIC" id="fig|1193502.14.peg.962"/>
<gene>
    <name evidence="4" type="ORF">SHALO_0954</name>
</gene>
<dbReference type="KEGG" id="shal:SHALO_0954"/>
<evidence type="ECO:0000256" key="2">
    <source>
        <dbReference type="ARBA" id="ARBA00022737"/>
    </source>
</evidence>
<evidence type="ECO:0000313" key="4">
    <source>
        <dbReference type="EMBL" id="AOO64735.1"/>
    </source>
</evidence>
<dbReference type="STRING" id="1193502.SHALO_0954"/>
<dbReference type="SUPFAM" id="SSF50978">
    <property type="entry name" value="WD40 repeat-like"/>
    <property type="match status" value="1"/>
</dbReference>
<keyword evidence="1 3" id="KW-0853">WD repeat</keyword>
<accession>A0A1D7TI87</accession>
<proteinExistence type="predicted"/>
<organism evidence="4 5">
    <name type="scientific">Sulfurospirillum halorespirans DSM 13726</name>
    <dbReference type="NCBI Taxonomy" id="1193502"/>
    <lineage>
        <taxon>Bacteria</taxon>
        <taxon>Pseudomonadati</taxon>
        <taxon>Campylobacterota</taxon>
        <taxon>Epsilonproteobacteria</taxon>
        <taxon>Campylobacterales</taxon>
        <taxon>Sulfurospirillaceae</taxon>
        <taxon>Sulfurospirillum</taxon>
    </lineage>
</organism>
<feature type="repeat" description="WD" evidence="3">
    <location>
        <begin position="282"/>
        <end position="315"/>
    </location>
</feature>
<protein>
    <submittedName>
        <fullName evidence="4">Nitrate reductase accessory component NapL</fullName>
    </submittedName>
</protein>
<keyword evidence="2" id="KW-0677">Repeat</keyword>
<dbReference type="RefSeq" id="WP_069477592.1">
    <property type="nucleotide sequence ID" value="NZ_CP017111.1"/>
</dbReference>
<dbReference type="InterPro" id="IPR001680">
    <property type="entry name" value="WD40_rpt"/>
</dbReference>
<dbReference type="InterPro" id="IPR015943">
    <property type="entry name" value="WD40/YVTN_repeat-like_dom_sf"/>
</dbReference>
<dbReference type="PROSITE" id="PS50082">
    <property type="entry name" value="WD_REPEATS_2"/>
    <property type="match status" value="1"/>
</dbReference>
<dbReference type="PROSITE" id="PS50294">
    <property type="entry name" value="WD_REPEATS_REGION"/>
    <property type="match status" value="1"/>
</dbReference>
<reference evidence="5" key="1">
    <citation type="submission" date="2016-08" db="EMBL/GenBank/DDBJ databases">
        <title>Complete genome sequence of the organohalide-respiring Epsilonproteobacterium Sulfurospirillum halorespirans.</title>
        <authorList>
            <person name="Goris T."/>
            <person name="Zimmermann J."/>
            <person name="Schenz B."/>
            <person name="Lemos M."/>
            <person name="Hackermueller J."/>
            <person name="Diekert G."/>
        </authorList>
    </citation>
    <scope>NUCLEOTIDE SEQUENCE [LARGE SCALE GENOMIC DNA]</scope>
    <source>
        <strain>DSM 13726</strain>
        <strain evidence="5">PCE-M2</strain>
    </source>
</reference>
<dbReference type="Pfam" id="PF00400">
    <property type="entry name" value="WD40"/>
    <property type="match status" value="1"/>
</dbReference>
<keyword evidence="5" id="KW-1185">Reference proteome</keyword>
<dbReference type="EMBL" id="CP017111">
    <property type="protein sequence ID" value="AOO64735.1"/>
    <property type="molecule type" value="Genomic_DNA"/>
</dbReference>
<dbReference type="InterPro" id="IPR036322">
    <property type="entry name" value="WD40_repeat_dom_sf"/>
</dbReference>
<dbReference type="SMART" id="SM00320">
    <property type="entry name" value="WD40"/>
    <property type="match status" value="4"/>
</dbReference>
<dbReference type="PANTHER" id="PTHR19848:SF8">
    <property type="entry name" value="F-BOX AND WD REPEAT DOMAIN CONTAINING 7"/>
    <property type="match status" value="1"/>
</dbReference>
<dbReference type="PANTHER" id="PTHR19848">
    <property type="entry name" value="WD40 REPEAT PROTEIN"/>
    <property type="match status" value="1"/>
</dbReference>
<evidence type="ECO:0000256" key="3">
    <source>
        <dbReference type="PROSITE-ProRule" id="PRU00221"/>
    </source>
</evidence>
<dbReference type="Gene3D" id="2.130.10.10">
    <property type="entry name" value="YVTN repeat-like/Quinoprotein amine dehydrogenase"/>
    <property type="match status" value="2"/>
</dbReference>
<dbReference type="Proteomes" id="UP000094609">
    <property type="component" value="Chromosome"/>
</dbReference>
<evidence type="ECO:0000256" key="1">
    <source>
        <dbReference type="ARBA" id="ARBA00022574"/>
    </source>
</evidence>
<evidence type="ECO:0000313" key="5">
    <source>
        <dbReference type="Proteomes" id="UP000094609"/>
    </source>
</evidence>